<dbReference type="RefSeq" id="WP_132012011.1">
    <property type="nucleotide sequence ID" value="NZ_AP023410.1"/>
</dbReference>
<proteinExistence type="predicted"/>
<evidence type="ECO:0000313" key="1">
    <source>
        <dbReference type="EMBL" id="BCK74565.1"/>
    </source>
</evidence>
<name>A0AB33I6U7_ACEAC</name>
<sequence length="330" mass="38244">MRQNEVIFANFTLRFGNGPQDKVFLDLATEIVLPAFFDSGLIRNYGDKTSYFFHRLSLKKLEKENDDSWVIYGQFIKNTTISREQIFKDGEGIVRNPAELATAPSAFFVLILSNHRIIYLSETKDAPDLKAFKATVLQFVRKKYEFYINKLHEENKEKKNYLRTIYKPPTLEVVPLTGKEDISDFIDRYKILRRIEFDIIIPNEEIDAKQMFDAMRDFSQAVDSTKTQFIMQNKNGLDADQAKEEIEEATRKGNQTVHVSGVDHNNQKLVGNNEEFKISTQLVKPEVSEIGKARQLWSIFKKYTKEKMIDFGGTSTQKVLSLPDVRNKNE</sequence>
<dbReference type="EMBL" id="AP023410">
    <property type="protein sequence ID" value="BCK74565.1"/>
    <property type="molecule type" value="Genomic_DNA"/>
</dbReference>
<dbReference type="Proteomes" id="UP000516424">
    <property type="component" value="Chromosome"/>
</dbReference>
<reference evidence="1 2" key="1">
    <citation type="journal article" date="2011" name="Microbiology">
        <title>Transcriptome response to different carbon sources in Acetobacter aceti.</title>
        <authorList>
            <person name="Sakurai K."/>
            <person name="Arai H."/>
            <person name="Ishii M."/>
            <person name="Igarashi Y."/>
        </authorList>
    </citation>
    <scope>NUCLEOTIDE SEQUENCE [LARGE SCALE GENOMIC DNA]</scope>
    <source>
        <strain evidence="1 2">NBRC 14818</strain>
    </source>
</reference>
<protein>
    <submittedName>
        <fullName evidence="1">Uncharacterized protein</fullName>
    </submittedName>
</protein>
<gene>
    <name evidence="1" type="ORF">EMQ_0171</name>
</gene>
<dbReference type="AlphaFoldDB" id="A0AB33I6U7"/>
<keyword evidence="2" id="KW-1185">Reference proteome</keyword>
<organism evidence="1 2">
    <name type="scientific">Acetobacter aceti NBRC 14818</name>
    <dbReference type="NCBI Taxonomy" id="887700"/>
    <lineage>
        <taxon>Bacteria</taxon>
        <taxon>Pseudomonadati</taxon>
        <taxon>Pseudomonadota</taxon>
        <taxon>Alphaproteobacteria</taxon>
        <taxon>Acetobacterales</taxon>
        <taxon>Acetobacteraceae</taxon>
        <taxon>Acetobacter</taxon>
        <taxon>Acetobacter subgen. Acetobacter</taxon>
    </lineage>
</organism>
<evidence type="ECO:0000313" key="2">
    <source>
        <dbReference type="Proteomes" id="UP000516424"/>
    </source>
</evidence>
<accession>A0AB33I6U7</accession>